<dbReference type="GeneID" id="301710870"/>
<dbReference type="GO" id="GO:0016020">
    <property type="term" value="C:membrane"/>
    <property type="evidence" value="ECO:0007669"/>
    <property type="project" value="UniProtKB-SubCell"/>
</dbReference>
<dbReference type="InterPro" id="IPR037185">
    <property type="entry name" value="EmrE-like"/>
</dbReference>
<evidence type="ECO:0000256" key="5">
    <source>
        <dbReference type="SAM" id="Phobius"/>
    </source>
</evidence>
<dbReference type="PANTHER" id="PTHR22911">
    <property type="entry name" value="ACYL-MALONYL CONDENSING ENZYME-RELATED"/>
    <property type="match status" value="1"/>
</dbReference>
<organism evidence="7 8">
    <name type="scientific">Ferrovum myxofaciens</name>
    <dbReference type="NCBI Taxonomy" id="416213"/>
    <lineage>
        <taxon>Bacteria</taxon>
        <taxon>Pseudomonadati</taxon>
        <taxon>Pseudomonadota</taxon>
        <taxon>Betaproteobacteria</taxon>
        <taxon>Ferrovales</taxon>
        <taxon>Ferrovaceae</taxon>
        <taxon>Ferrovum</taxon>
    </lineage>
</organism>
<evidence type="ECO:0000313" key="8">
    <source>
        <dbReference type="Proteomes" id="UP000683551"/>
    </source>
</evidence>
<evidence type="ECO:0000259" key="6">
    <source>
        <dbReference type="Pfam" id="PF00892"/>
    </source>
</evidence>
<feature type="transmembrane region" description="Helical" evidence="5">
    <location>
        <begin position="208"/>
        <end position="226"/>
    </location>
</feature>
<keyword evidence="4 5" id="KW-0472">Membrane</keyword>
<evidence type="ECO:0000256" key="2">
    <source>
        <dbReference type="ARBA" id="ARBA00022692"/>
    </source>
</evidence>
<evidence type="ECO:0000256" key="1">
    <source>
        <dbReference type="ARBA" id="ARBA00004141"/>
    </source>
</evidence>
<feature type="transmembrane region" description="Helical" evidence="5">
    <location>
        <begin position="238"/>
        <end position="261"/>
    </location>
</feature>
<dbReference type="SUPFAM" id="SSF103481">
    <property type="entry name" value="Multidrug resistance efflux transporter EmrE"/>
    <property type="match status" value="2"/>
</dbReference>
<dbReference type="RefSeq" id="WP_197456412.1">
    <property type="nucleotide sequence ID" value="NZ_CP053675.1"/>
</dbReference>
<dbReference type="InterPro" id="IPR000620">
    <property type="entry name" value="EamA_dom"/>
</dbReference>
<feature type="transmembrane region" description="Helical" evidence="5">
    <location>
        <begin position="183"/>
        <end position="202"/>
    </location>
</feature>
<accession>A0A9E6MXU6</accession>
<sequence>MTPTPQPHPSLSGSLWMLVAGLNFALMGVFVKWGAQDFSASELVFYRSLFGMLFLLIMARQPLRAYASVHWLRHLGRSLSGLISLWLYFLALAHLPLATAVTLNYTSPLFLAAILRFTQPHDSRPGLLGLLGLGFGGVILLLQPHLTPQQWGYAGIGLLSGMSAGFSYAQIRSMARLGEPDWRVVFYFTTLSTVVTGLALPFQPAHAWSLHSLGILAGLGLFATLGQLTMTRAYRTGITLVVANLAYGTIVFSTLLGMVVFTERPALTTWLGIGVVILAGVGSSLWRSSLPARSLPAVATASGDSPPPPRPPE</sequence>
<dbReference type="EMBL" id="CP071137">
    <property type="protein sequence ID" value="QWY77478.1"/>
    <property type="molecule type" value="Genomic_DNA"/>
</dbReference>
<dbReference type="AlphaFoldDB" id="A0A9E6MXU6"/>
<dbReference type="PANTHER" id="PTHR22911:SF6">
    <property type="entry name" value="SOLUTE CARRIER FAMILY 35 MEMBER G1"/>
    <property type="match status" value="1"/>
</dbReference>
<proteinExistence type="predicted"/>
<feature type="domain" description="EamA" evidence="6">
    <location>
        <begin position="12"/>
        <end position="140"/>
    </location>
</feature>
<comment type="subcellular location">
    <subcellularLocation>
        <location evidence="1">Membrane</location>
        <topology evidence="1">Multi-pass membrane protein</topology>
    </subcellularLocation>
</comment>
<keyword evidence="3 5" id="KW-1133">Transmembrane helix</keyword>
<feature type="transmembrane region" description="Helical" evidence="5">
    <location>
        <begin position="43"/>
        <end position="63"/>
    </location>
</feature>
<protein>
    <submittedName>
        <fullName evidence="7">DMT family transporter</fullName>
    </submittedName>
</protein>
<feature type="transmembrane region" description="Helical" evidence="5">
    <location>
        <begin position="83"/>
        <end position="105"/>
    </location>
</feature>
<name>A0A9E6MXU6_9PROT</name>
<reference evidence="7" key="1">
    <citation type="submission" date="2021-02" db="EMBL/GenBank/DDBJ databases">
        <title>Comparative genomics of Ferrovum myxofaciens strains, predominant extremophile bacteria forming large biofilm stalactites in acid mine ecosystems.</title>
        <authorList>
            <person name="Burkartova K."/>
            <person name="Ridl J."/>
            <person name="Pajer P."/>
            <person name="Falteisek L."/>
        </authorList>
    </citation>
    <scope>NUCLEOTIDE SEQUENCE</scope>
    <source>
        <strain evidence="7">MI1III</strain>
    </source>
</reference>
<feature type="domain" description="EamA" evidence="6">
    <location>
        <begin position="156"/>
        <end position="279"/>
    </location>
</feature>
<feature type="transmembrane region" description="Helical" evidence="5">
    <location>
        <begin position="267"/>
        <end position="286"/>
    </location>
</feature>
<gene>
    <name evidence="7" type="ORF">JZL65_13635</name>
</gene>
<evidence type="ECO:0000256" key="3">
    <source>
        <dbReference type="ARBA" id="ARBA00022989"/>
    </source>
</evidence>
<evidence type="ECO:0000256" key="4">
    <source>
        <dbReference type="ARBA" id="ARBA00023136"/>
    </source>
</evidence>
<keyword evidence="2 5" id="KW-0812">Transmembrane</keyword>
<feature type="transmembrane region" description="Helical" evidence="5">
    <location>
        <begin position="151"/>
        <end position="171"/>
    </location>
</feature>
<evidence type="ECO:0000313" key="7">
    <source>
        <dbReference type="EMBL" id="QWY77478.1"/>
    </source>
</evidence>
<dbReference type="Pfam" id="PF00892">
    <property type="entry name" value="EamA"/>
    <property type="match status" value="2"/>
</dbReference>
<feature type="transmembrane region" description="Helical" evidence="5">
    <location>
        <begin position="13"/>
        <end position="31"/>
    </location>
</feature>
<feature type="transmembrane region" description="Helical" evidence="5">
    <location>
        <begin position="126"/>
        <end position="145"/>
    </location>
</feature>
<dbReference type="Proteomes" id="UP000683551">
    <property type="component" value="Chromosome"/>
</dbReference>